<comment type="caution">
    <text evidence="1">The sequence shown here is derived from an EMBL/GenBank/DDBJ whole genome shotgun (WGS) entry which is preliminary data.</text>
</comment>
<evidence type="ECO:0000313" key="1">
    <source>
        <dbReference type="EMBL" id="KAK5635279.1"/>
    </source>
</evidence>
<keyword evidence="2" id="KW-1185">Reference proteome</keyword>
<protein>
    <submittedName>
        <fullName evidence="1">Uncharacterized protein</fullName>
    </submittedName>
</protein>
<proteinExistence type="predicted"/>
<accession>A0AAN7V267</accession>
<sequence>MPIEDVLDRAGNFIVKARQSLLKYINYNEEESFSINSTSHSRWAKSAYEDLHAAISAGVAIGKLQKAMKEIEDKETNCSTNGVNLGLKVTIPESGNGNSERWIVPEVTREST</sequence>
<reference evidence="1 2" key="1">
    <citation type="submission" date="2023-10" db="EMBL/GenBank/DDBJ databases">
        <title>Draft genome sequence of Xylaria bambusicola isolate GMP-LS, the root and basal stem rot pathogen of sugarcane in Indonesia.</title>
        <authorList>
            <person name="Selvaraj P."/>
            <person name="Muralishankar V."/>
            <person name="Muruganantham S."/>
            <person name="Sp S."/>
            <person name="Haryani S."/>
            <person name="Lau K.J.X."/>
            <person name="Naqvi N.I."/>
        </authorList>
    </citation>
    <scope>NUCLEOTIDE SEQUENCE [LARGE SCALE GENOMIC DNA]</scope>
    <source>
        <strain evidence="1">GMP-LS</strain>
    </source>
</reference>
<dbReference type="AlphaFoldDB" id="A0AAN7V267"/>
<evidence type="ECO:0000313" key="2">
    <source>
        <dbReference type="Proteomes" id="UP001305414"/>
    </source>
</evidence>
<name>A0AAN7V267_9PEZI</name>
<gene>
    <name evidence="1" type="ORF">RRF57_010991</name>
</gene>
<organism evidence="1 2">
    <name type="scientific">Xylaria bambusicola</name>
    <dbReference type="NCBI Taxonomy" id="326684"/>
    <lineage>
        <taxon>Eukaryota</taxon>
        <taxon>Fungi</taxon>
        <taxon>Dikarya</taxon>
        <taxon>Ascomycota</taxon>
        <taxon>Pezizomycotina</taxon>
        <taxon>Sordariomycetes</taxon>
        <taxon>Xylariomycetidae</taxon>
        <taxon>Xylariales</taxon>
        <taxon>Xylariaceae</taxon>
        <taxon>Xylaria</taxon>
    </lineage>
</organism>
<dbReference type="Proteomes" id="UP001305414">
    <property type="component" value="Unassembled WGS sequence"/>
</dbReference>
<dbReference type="EMBL" id="JAWHQM010000050">
    <property type="protein sequence ID" value="KAK5635279.1"/>
    <property type="molecule type" value="Genomic_DNA"/>
</dbReference>